<evidence type="ECO:0000313" key="2">
    <source>
        <dbReference type="Proteomes" id="UP000004814"/>
    </source>
</evidence>
<proteinExistence type="predicted"/>
<gene>
    <name evidence="1" type="ORF">BamMEX5DRAFT_2680</name>
</gene>
<dbReference type="Proteomes" id="UP000004814">
    <property type="component" value="Unassembled WGS sequence"/>
</dbReference>
<dbReference type="EMBL" id="ABLK01000071">
    <property type="protein sequence ID" value="EDT41562.1"/>
    <property type="molecule type" value="Genomic_DNA"/>
</dbReference>
<reference evidence="1 2" key="1">
    <citation type="submission" date="2008-03" db="EMBL/GenBank/DDBJ databases">
        <title>Sequencing of the draft genome and assembly of Burkholderia ambifaria MEX-5.</title>
        <authorList>
            <consortium name="US DOE Joint Genome Institute (JGI-PGF)"/>
            <person name="Copeland A."/>
            <person name="Lucas S."/>
            <person name="Lapidus A."/>
            <person name="Glavina del Rio T."/>
            <person name="Dalin E."/>
            <person name="Tice H."/>
            <person name="Bruce D."/>
            <person name="Goodwin L."/>
            <person name="Pitluck S."/>
            <person name="Larimer F."/>
            <person name="Land M.L."/>
            <person name="Hauser L."/>
            <person name="Tiedje J."/>
            <person name="Richardson P."/>
        </authorList>
    </citation>
    <scope>NUCLEOTIDE SEQUENCE [LARGE SCALE GENOMIC DNA]</scope>
    <source>
        <strain evidence="1 2">MEX-5</strain>
    </source>
</reference>
<evidence type="ECO:0000313" key="1">
    <source>
        <dbReference type="EMBL" id="EDT41562.1"/>
    </source>
</evidence>
<dbReference type="AlphaFoldDB" id="B1T4G4"/>
<dbReference type="PATRIC" id="fig|396597.7.peg.5425"/>
<name>B1T4G4_9BURK</name>
<sequence>MSGVSWQLPGFECRILQSAFHMPIGNSLTAGAFRAHLISACALPMPRACQLIAYRSFTVVECPLMGAAIFSRLFKEYIMADFPNDITNPTQASAGEVATTLNGTLDILRTLFMPTGADITAKKILTAEELGKRYNVKFTSAVVANDRAITLPTALAPQLNYVVMLHNTGDTEALIKAASDETINGQSALKLLFNESVILTVAAPKTWSVLLRGGRSIEDESASGGQLSEAVLGNNGFNSALVQLSKEQFRSSVDTATAGDGQLSNAVLGNNGFNSALVQLSKEQFRSSVDTATASGGQLSNAVLGNNGFHDALVQLCKEVVVAELAKRGATAQ</sequence>
<comment type="caution">
    <text evidence="1">The sequence shown here is derived from an EMBL/GenBank/DDBJ whole genome shotgun (WGS) entry which is preliminary data.</text>
</comment>
<accession>B1T4G4</accession>
<organism evidence="1 2">
    <name type="scientific">Burkholderia ambifaria MEX-5</name>
    <dbReference type="NCBI Taxonomy" id="396597"/>
    <lineage>
        <taxon>Bacteria</taxon>
        <taxon>Pseudomonadati</taxon>
        <taxon>Pseudomonadota</taxon>
        <taxon>Betaproteobacteria</taxon>
        <taxon>Burkholderiales</taxon>
        <taxon>Burkholderiaceae</taxon>
        <taxon>Burkholderia</taxon>
        <taxon>Burkholderia cepacia complex</taxon>
    </lineage>
</organism>
<protein>
    <submittedName>
        <fullName evidence="1">Uncharacterized protein</fullName>
    </submittedName>
</protein>